<comment type="catalytic activity">
    <reaction evidence="1">
        <text>thiamine + H2O = 5-(2-hydroxyethyl)-4-methylthiazole + 4-amino-5-hydroxymethyl-2-methylpyrimidine + H(+)</text>
        <dbReference type="Rhea" id="RHEA:17509"/>
        <dbReference type="ChEBI" id="CHEBI:15377"/>
        <dbReference type="ChEBI" id="CHEBI:15378"/>
        <dbReference type="ChEBI" id="CHEBI:16892"/>
        <dbReference type="ChEBI" id="CHEBI:17957"/>
        <dbReference type="ChEBI" id="CHEBI:18385"/>
        <dbReference type="EC" id="3.5.99.2"/>
    </reaction>
</comment>
<dbReference type="STRING" id="1082479.SAMN05216241_10530"/>
<dbReference type="InterPro" id="IPR050967">
    <property type="entry name" value="Thiamine_Salvage_TenA"/>
</dbReference>
<protein>
    <recommendedName>
        <fullName evidence="1">Aminopyrimidine aminohydrolase</fullName>
        <ecNumber evidence="1">3.5.99.2</ecNumber>
    </recommendedName>
</protein>
<organism evidence="3 4">
    <name type="scientific">Limimonas halophila</name>
    <dbReference type="NCBI Taxonomy" id="1082479"/>
    <lineage>
        <taxon>Bacteria</taxon>
        <taxon>Pseudomonadati</taxon>
        <taxon>Pseudomonadota</taxon>
        <taxon>Alphaproteobacteria</taxon>
        <taxon>Rhodospirillales</taxon>
        <taxon>Rhodovibrionaceae</taxon>
        <taxon>Limimonas</taxon>
    </lineage>
</organism>
<gene>
    <name evidence="3" type="ORF">SAMN05216241_10530</name>
</gene>
<dbReference type="PANTHER" id="PTHR43198:SF2">
    <property type="entry name" value="SI:CH1073-67J19.1-RELATED"/>
    <property type="match status" value="1"/>
</dbReference>
<dbReference type="EC" id="3.5.99.2" evidence="1"/>
<evidence type="ECO:0000313" key="4">
    <source>
        <dbReference type="Proteomes" id="UP000199415"/>
    </source>
</evidence>
<feature type="domain" description="Thiaminase-2/PQQC" evidence="2">
    <location>
        <begin position="29"/>
        <end position="237"/>
    </location>
</feature>
<comment type="similarity">
    <text evidence="1">Belongs to the TenA family.</text>
</comment>
<keyword evidence="4" id="KW-1185">Reference proteome</keyword>
<dbReference type="PANTHER" id="PTHR43198">
    <property type="entry name" value="BIFUNCTIONAL TH2 PROTEIN"/>
    <property type="match status" value="1"/>
</dbReference>
<dbReference type="NCBIfam" id="TIGR04306">
    <property type="entry name" value="salvage_TenA"/>
    <property type="match status" value="1"/>
</dbReference>
<proteinExistence type="inferred from homology"/>
<dbReference type="GO" id="GO:0009228">
    <property type="term" value="P:thiamine biosynthetic process"/>
    <property type="evidence" value="ECO:0007669"/>
    <property type="project" value="UniProtKB-KW"/>
</dbReference>
<dbReference type="SUPFAM" id="SSF48613">
    <property type="entry name" value="Heme oxygenase-like"/>
    <property type="match status" value="1"/>
</dbReference>
<sequence>MSDTPAAPEPPIADASLVGQLKAACADDWSAYTGHSFVRQLAKGTLPEASFRHYLIQDYLFLIHFARAYALAVYKADDLDEMRESAGAVEALLNTEMRLHVQYCERWGLSEADMRATPEARATMAYTRYVLEAGHAGDLLDLLVALAPCACGYGEIGAHLLADPATRLDGNPYRDWIELYGGPDFQQVSRKAVAQIDRVAAKRAGREPARTDRWPALCRLFRDATRLEADFWQMGLDRSG</sequence>
<dbReference type="UniPathway" id="UPA00060"/>
<accession>A0A1G7R8B0</accession>
<evidence type="ECO:0000256" key="1">
    <source>
        <dbReference type="RuleBase" id="RU363093"/>
    </source>
</evidence>
<evidence type="ECO:0000259" key="2">
    <source>
        <dbReference type="Pfam" id="PF03070"/>
    </source>
</evidence>
<dbReference type="Pfam" id="PF03070">
    <property type="entry name" value="TENA_THI-4"/>
    <property type="match status" value="1"/>
</dbReference>
<dbReference type="GO" id="GO:0005829">
    <property type="term" value="C:cytosol"/>
    <property type="evidence" value="ECO:0007669"/>
    <property type="project" value="TreeGrafter"/>
</dbReference>
<evidence type="ECO:0000313" key="3">
    <source>
        <dbReference type="EMBL" id="SDG06963.1"/>
    </source>
</evidence>
<reference evidence="3 4" key="1">
    <citation type="submission" date="2016-10" db="EMBL/GenBank/DDBJ databases">
        <authorList>
            <person name="de Groot N.N."/>
        </authorList>
    </citation>
    <scope>NUCLEOTIDE SEQUENCE [LARGE SCALE GENOMIC DNA]</scope>
    <source>
        <strain evidence="3 4">DSM 25584</strain>
    </source>
</reference>
<dbReference type="AlphaFoldDB" id="A0A1G7R8B0"/>
<dbReference type="Proteomes" id="UP000199415">
    <property type="component" value="Unassembled WGS sequence"/>
</dbReference>
<dbReference type="InterPro" id="IPR004305">
    <property type="entry name" value="Thiaminase-2/PQQC"/>
</dbReference>
<dbReference type="InterPro" id="IPR016084">
    <property type="entry name" value="Haem_Oase-like_multi-hlx"/>
</dbReference>
<dbReference type="EMBL" id="FNCE01000005">
    <property type="protein sequence ID" value="SDG06963.1"/>
    <property type="molecule type" value="Genomic_DNA"/>
</dbReference>
<dbReference type="Gene3D" id="1.20.910.10">
    <property type="entry name" value="Heme oxygenase-like"/>
    <property type="match status" value="1"/>
</dbReference>
<comment type="function">
    <text evidence="1">Catalyzes an amino-pyrimidine hydrolysis reaction at the C5' of the pyrimidine moiety of thiamine compounds, a reaction that is part of a thiamine salvage pathway.</text>
</comment>
<dbReference type="GO" id="GO:0050334">
    <property type="term" value="F:thiaminase activity"/>
    <property type="evidence" value="ECO:0007669"/>
    <property type="project" value="UniProtKB-EC"/>
</dbReference>
<keyword evidence="1" id="KW-0378">Hydrolase</keyword>
<dbReference type="OrthoDB" id="34166at2"/>
<comment type="pathway">
    <text evidence="1">Cofactor biosynthesis; thiamine diphosphate biosynthesis.</text>
</comment>
<dbReference type="InterPro" id="IPR027574">
    <property type="entry name" value="Thiaminase_II"/>
</dbReference>
<dbReference type="CDD" id="cd19367">
    <property type="entry name" value="TenA_C_ScTHI20-like"/>
    <property type="match status" value="1"/>
</dbReference>
<dbReference type="RefSeq" id="WP_090019623.1">
    <property type="nucleotide sequence ID" value="NZ_FNCE01000005.1"/>
</dbReference>
<keyword evidence="1" id="KW-0784">Thiamine biosynthesis</keyword>
<name>A0A1G7R8B0_9PROT</name>
<dbReference type="GO" id="GO:0009229">
    <property type="term" value="P:thiamine diphosphate biosynthetic process"/>
    <property type="evidence" value="ECO:0007669"/>
    <property type="project" value="UniProtKB-UniPathway"/>
</dbReference>
<comment type="catalytic activity">
    <reaction evidence="1">
        <text>4-amino-5-aminomethyl-2-methylpyrimidine + H2O = 4-amino-5-hydroxymethyl-2-methylpyrimidine + NH4(+)</text>
        <dbReference type="Rhea" id="RHEA:31799"/>
        <dbReference type="ChEBI" id="CHEBI:15377"/>
        <dbReference type="ChEBI" id="CHEBI:16892"/>
        <dbReference type="ChEBI" id="CHEBI:28938"/>
        <dbReference type="ChEBI" id="CHEBI:63416"/>
        <dbReference type="EC" id="3.5.99.2"/>
    </reaction>
</comment>